<dbReference type="AlphaFoldDB" id="A0A1E5L019"/>
<accession>A0A1E5L019</accession>
<name>A0A1E5L019_9ENTE</name>
<sequence>MKKISQEGKVSFPQAVKDFYQGYFDFTGNTTRSGYWWVILAIFIAYVVLFILTISVPLMAFIVLLFSLSLIVPLITLSVRRIRNTGLKSKTILALYILYYAFYGTFMMSFYSSLLNSLSSVYSDYSDSYVPIASMNFSGSALVALIFLALSLFISVCMFLPTDMFATKSNNSILTSIFSKKA</sequence>
<feature type="transmembrane region" description="Helical" evidence="1">
    <location>
        <begin position="34"/>
        <end position="52"/>
    </location>
</feature>
<keyword evidence="1" id="KW-1133">Transmembrane helix</keyword>
<reference evidence="2 3" key="1">
    <citation type="submission" date="2016-09" db="EMBL/GenBank/DDBJ databases">
        <authorList>
            <person name="Capua I."/>
            <person name="De Benedictis P."/>
            <person name="Joannis T."/>
            <person name="Lombin L.H."/>
            <person name="Cattoli G."/>
        </authorList>
    </citation>
    <scope>NUCLEOTIDE SEQUENCE [LARGE SCALE GENOMIC DNA]</scope>
    <source>
        <strain evidence="2 3">LMG 25899</strain>
    </source>
</reference>
<organism evidence="2 3">
    <name type="scientific">Enterococcus rivorum</name>
    <dbReference type="NCBI Taxonomy" id="762845"/>
    <lineage>
        <taxon>Bacteria</taxon>
        <taxon>Bacillati</taxon>
        <taxon>Bacillota</taxon>
        <taxon>Bacilli</taxon>
        <taxon>Lactobacillales</taxon>
        <taxon>Enterococcaceae</taxon>
        <taxon>Enterococcus</taxon>
    </lineage>
</organism>
<feature type="transmembrane region" description="Helical" evidence="1">
    <location>
        <begin position="58"/>
        <end position="79"/>
    </location>
</feature>
<proteinExistence type="predicted"/>
<feature type="transmembrane region" description="Helical" evidence="1">
    <location>
        <begin position="91"/>
        <end position="112"/>
    </location>
</feature>
<dbReference type="InterPro" id="IPR008523">
    <property type="entry name" value="DUF805"/>
</dbReference>
<gene>
    <name evidence="2" type="ORF">BCR26_09580</name>
</gene>
<protein>
    <recommendedName>
        <fullName evidence="4">DUF805 domain-containing protein</fullName>
    </recommendedName>
</protein>
<dbReference type="STRING" id="762845.BCR26_09580"/>
<dbReference type="OrthoDB" id="2285053at2"/>
<evidence type="ECO:0000313" key="3">
    <source>
        <dbReference type="Proteomes" id="UP000095256"/>
    </source>
</evidence>
<evidence type="ECO:0000313" key="2">
    <source>
        <dbReference type="EMBL" id="OEH83461.1"/>
    </source>
</evidence>
<comment type="caution">
    <text evidence="2">The sequence shown here is derived from an EMBL/GenBank/DDBJ whole genome shotgun (WGS) entry which is preliminary data.</text>
</comment>
<dbReference type="EMBL" id="MIEK01000007">
    <property type="protein sequence ID" value="OEH83461.1"/>
    <property type="molecule type" value="Genomic_DNA"/>
</dbReference>
<keyword evidence="3" id="KW-1185">Reference proteome</keyword>
<keyword evidence="1" id="KW-0812">Transmembrane</keyword>
<keyword evidence="1" id="KW-0472">Membrane</keyword>
<dbReference type="Pfam" id="PF05656">
    <property type="entry name" value="DUF805"/>
    <property type="match status" value="1"/>
</dbReference>
<dbReference type="Proteomes" id="UP000095256">
    <property type="component" value="Unassembled WGS sequence"/>
</dbReference>
<dbReference type="GO" id="GO:0016020">
    <property type="term" value="C:membrane"/>
    <property type="evidence" value="ECO:0007669"/>
    <property type="project" value="InterPro"/>
</dbReference>
<feature type="transmembrane region" description="Helical" evidence="1">
    <location>
        <begin position="132"/>
        <end position="160"/>
    </location>
</feature>
<dbReference type="RefSeq" id="WP_069697630.1">
    <property type="nucleotide sequence ID" value="NZ_JAGGMA010000035.1"/>
</dbReference>
<evidence type="ECO:0000256" key="1">
    <source>
        <dbReference type="SAM" id="Phobius"/>
    </source>
</evidence>
<evidence type="ECO:0008006" key="4">
    <source>
        <dbReference type="Google" id="ProtNLM"/>
    </source>
</evidence>